<comment type="caution">
    <text evidence="3">The sequence shown here is derived from an EMBL/GenBank/DDBJ whole genome shotgun (WGS) entry which is preliminary data.</text>
</comment>
<feature type="compositionally biased region" description="Polar residues" evidence="1">
    <location>
        <begin position="29"/>
        <end position="49"/>
    </location>
</feature>
<organism evidence="3 4">
    <name type="scientific">Ostreococcus tauri</name>
    <name type="common">Marine green alga</name>
    <dbReference type="NCBI Taxonomy" id="70448"/>
    <lineage>
        <taxon>Eukaryota</taxon>
        <taxon>Viridiplantae</taxon>
        <taxon>Chlorophyta</taxon>
        <taxon>Mamiellophyceae</taxon>
        <taxon>Mamiellales</taxon>
        <taxon>Bathycoccaceae</taxon>
        <taxon>Ostreococcus</taxon>
    </lineage>
</organism>
<feature type="region of interest" description="Disordered" evidence="1">
    <location>
        <begin position="23"/>
        <end position="49"/>
    </location>
</feature>
<dbReference type="Gene3D" id="3.40.1000.10">
    <property type="entry name" value="Mog1/PsbP, alpha/beta/alpha sandwich"/>
    <property type="match status" value="1"/>
</dbReference>
<sequence>MPTTLSEAFHIRKLPRTAVRRQLQRTPRVASNSDGDSIKTQAKMQQAQGENVSRRLLGISSASSLVYMGVAPAKAIMGMTAGRVPGFSKVDDEGFRVYSRPEEKSGGHGVGWSEITPYSFRAIESWREAPVSIADPAGTEIDAKFVSESDGVLKIILAPIARFSNKVETDVIDLKELVSLENFIKGFAPELVGRPVQEDEIVSSSEFDMNGITYYNYELADHSLVSATARNKRVYICLVTCNSLQWRKSKDRNLALLHSFAVRVDN</sequence>
<dbReference type="GO" id="GO:0019898">
    <property type="term" value="C:extrinsic component of membrane"/>
    <property type="evidence" value="ECO:0007669"/>
    <property type="project" value="InterPro"/>
</dbReference>
<dbReference type="SUPFAM" id="SSF55724">
    <property type="entry name" value="Mog1p/PsbP-like"/>
    <property type="match status" value="1"/>
</dbReference>
<dbReference type="RefSeq" id="XP_003075035.2">
    <property type="nucleotide sequence ID" value="XM_003074987.2"/>
</dbReference>
<protein>
    <submittedName>
        <fullName evidence="3">Mog1/PsbP, alpha/beta/alpha sandwich</fullName>
    </submittedName>
</protein>
<dbReference type="GeneID" id="9832629"/>
<dbReference type="KEGG" id="ota:OT_ostta02g02280"/>
<gene>
    <name evidence="3" type="ORF">OT_ostta02g02280</name>
</gene>
<proteinExistence type="predicted"/>
<dbReference type="InterPro" id="IPR002683">
    <property type="entry name" value="PsbP_C"/>
</dbReference>
<dbReference type="InterPro" id="IPR016123">
    <property type="entry name" value="Mog1/PsbP_a/b/a-sand"/>
</dbReference>
<reference evidence="3 4" key="2">
    <citation type="journal article" date="2014" name="BMC Genomics">
        <title>An improved genome of the model marine alga Ostreococcus tauri unfolds by assessing Illumina de novo assemblies.</title>
        <authorList>
            <person name="Blanc-Mathieu R."/>
            <person name="Verhelst B."/>
            <person name="Derelle E."/>
            <person name="Rombauts S."/>
            <person name="Bouget F.Y."/>
            <person name="Carre I."/>
            <person name="Chateau A."/>
            <person name="Eyre-Walker A."/>
            <person name="Grimsley N."/>
            <person name="Moreau H."/>
            <person name="Piegu B."/>
            <person name="Rivals E."/>
            <person name="Schackwitz W."/>
            <person name="Van de Peer Y."/>
            <person name="Piganeau G."/>
        </authorList>
    </citation>
    <scope>NUCLEOTIDE SEQUENCE [LARGE SCALE GENOMIC DNA]</scope>
    <source>
        <strain evidence="4">OTTH 0595 / CCAP 157/2 / RCC745</strain>
    </source>
</reference>
<feature type="domain" description="PsbP C-terminal" evidence="2">
    <location>
        <begin position="168"/>
        <end position="262"/>
    </location>
</feature>
<keyword evidence="4" id="KW-1185">Reference proteome</keyword>
<dbReference type="InParanoid" id="A0A090M7L7"/>
<name>A0A090M7L7_OSTTA</name>
<evidence type="ECO:0000313" key="4">
    <source>
        <dbReference type="Proteomes" id="UP000009170"/>
    </source>
</evidence>
<dbReference type="GO" id="GO:0005509">
    <property type="term" value="F:calcium ion binding"/>
    <property type="evidence" value="ECO:0007669"/>
    <property type="project" value="InterPro"/>
</dbReference>
<reference evidence="4" key="1">
    <citation type="journal article" date="2006" name="Proc. Natl. Acad. Sci. U.S.A.">
        <title>Genome analysis of the smallest free-living eukaryote Ostreococcus tauri unveils many unique features.</title>
        <authorList>
            <person name="Derelle E."/>
            <person name="Ferraz C."/>
            <person name="Rombauts S."/>
            <person name="Rouze P."/>
            <person name="Worden A.Z."/>
            <person name="Robbens S."/>
            <person name="Partensky F."/>
            <person name="Degroeve S."/>
            <person name="Echeynie S."/>
            <person name="Cooke R."/>
            <person name="Saeys Y."/>
            <person name="Wuyts J."/>
            <person name="Jabbari K."/>
            <person name="Bowler C."/>
            <person name="Panaud O."/>
            <person name="Piegu B."/>
            <person name="Ball S.G."/>
            <person name="Ral J.-P."/>
            <person name="Bouget F.-Y."/>
            <person name="Piganeau G."/>
            <person name="De Baets B."/>
            <person name="Picard A."/>
            <person name="Delseny M."/>
            <person name="Demaille J."/>
            <person name="Van de Peer Y."/>
            <person name="Moreau H."/>
        </authorList>
    </citation>
    <scope>NUCLEOTIDE SEQUENCE [LARGE SCALE GENOMIC DNA]</scope>
    <source>
        <strain evidence="4">OTTH 0595 / CCAP 157/2 / RCC745</strain>
    </source>
</reference>
<evidence type="ECO:0000256" key="1">
    <source>
        <dbReference type="SAM" id="MobiDB-lite"/>
    </source>
</evidence>
<dbReference type="Pfam" id="PF01789">
    <property type="entry name" value="PsbP"/>
    <property type="match status" value="1"/>
</dbReference>
<dbReference type="PANTHER" id="PTHR31407:SF38">
    <property type="entry name" value="PSBP DOMAIN-CONTAINING PROTEIN 4, CHLOROPLASTIC"/>
    <property type="match status" value="1"/>
</dbReference>
<dbReference type="GO" id="GO:0009654">
    <property type="term" value="C:photosystem II oxygen evolving complex"/>
    <property type="evidence" value="ECO:0007669"/>
    <property type="project" value="InterPro"/>
</dbReference>
<dbReference type="PANTHER" id="PTHR31407">
    <property type="match status" value="1"/>
</dbReference>
<dbReference type="Proteomes" id="UP000009170">
    <property type="component" value="Unassembled WGS sequence"/>
</dbReference>
<dbReference type="OrthoDB" id="496416at2759"/>
<dbReference type="FunCoup" id="A0A090M7L7">
    <property type="interactions" value="571"/>
</dbReference>
<dbReference type="GO" id="GO:0015979">
    <property type="term" value="P:photosynthesis"/>
    <property type="evidence" value="ECO:0007669"/>
    <property type="project" value="InterPro"/>
</dbReference>
<dbReference type="EMBL" id="CAID01000002">
    <property type="protein sequence ID" value="CEG01028.1"/>
    <property type="molecule type" value="Genomic_DNA"/>
</dbReference>
<evidence type="ECO:0000259" key="2">
    <source>
        <dbReference type="Pfam" id="PF01789"/>
    </source>
</evidence>
<accession>A0A090M7L7</accession>
<dbReference type="AlphaFoldDB" id="A0A090M7L7"/>
<evidence type="ECO:0000313" key="3">
    <source>
        <dbReference type="EMBL" id="CEG01028.1"/>
    </source>
</evidence>
<dbReference type="STRING" id="70448.A0A090M7L7"/>